<name>A0ABT5EID1_9BACT</name>
<evidence type="ECO:0000256" key="1">
    <source>
        <dbReference type="SAM" id="MobiDB-lite"/>
    </source>
</evidence>
<feature type="compositionally biased region" description="Basic and acidic residues" evidence="1">
    <location>
        <begin position="55"/>
        <end position="74"/>
    </location>
</feature>
<reference evidence="2 3" key="1">
    <citation type="submission" date="2022-11" db="EMBL/GenBank/DDBJ databases">
        <title>Minimal conservation of predation-associated metabolite biosynthetic gene clusters underscores biosynthetic potential of Myxococcota including descriptions for ten novel species: Archangium lansinium sp. nov., Myxococcus landrumus sp. nov., Nannocystis bai.</title>
        <authorList>
            <person name="Ahearne A."/>
            <person name="Stevens C."/>
            <person name="Dowd S."/>
        </authorList>
    </citation>
    <scope>NUCLEOTIDE SEQUENCE [LARGE SCALE GENOMIC DNA]</scope>
    <source>
        <strain evidence="2 3">RJM3</strain>
    </source>
</reference>
<organism evidence="2 3">
    <name type="scientific">Polyangium mundeleinium</name>
    <dbReference type="NCBI Taxonomy" id="2995306"/>
    <lineage>
        <taxon>Bacteria</taxon>
        <taxon>Pseudomonadati</taxon>
        <taxon>Myxococcota</taxon>
        <taxon>Polyangia</taxon>
        <taxon>Polyangiales</taxon>
        <taxon>Polyangiaceae</taxon>
        <taxon>Polyangium</taxon>
    </lineage>
</organism>
<feature type="region of interest" description="Disordered" evidence="1">
    <location>
        <begin position="1"/>
        <end position="82"/>
    </location>
</feature>
<accession>A0ABT5EID1</accession>
<dbReference type="Proteomes" id="UP001221411">
    <property type="component" value="Unassembled WGS sequence"/>
</dbReference>
<gene>
    <name evidence="2" type="ORF">POL67_04105</name>
</gene>
<comment type="caution">
    <text evidence="2">The sequence shown here is derived from an EMBL/GenBank/DDBJ whole genome shotgun (WGS) entry which is preliminary data.</text>
</comment>
<dbReference type="EMBL" id="JAQNDO010000001">
    <property type="protein sequence ID" value="MDC0740515.1"/>
    <property type="molecule type" value="Genomic_DNA"/>
</dbReference>
<proteinExistence type="predicted"/>
<keyword evidence="3" id="KW-1185">Reference proteome</keyword>
<sequence>MAGQNQGPSKPKGEEAAEQGVRQDIETVESERLAQEHVQQTGYEGDRPATGVVSDRGDSPGEPWRHGVPIDRAHPRGRGGRG</sequence>
<protein>
    <submittedName>
        <fullName evidence="2">Uncharacterized protein</fullName>
    </submittedName>
</protein>
<evidence type="ECO:0000313" key="2">
    <source>
        <dbReference type="EMBL" id="MDC0740515.1"/>
    </source>
</evidence>
<dbReference type="RefSeq" id="WP_271915716.1">
    <property type="nucleotide sequence ID" value="NZ_JAQNDO010000001.1"/>
</dbReference>
<feature type="compositionally biased region" description="Basic and acidic residues" evidence="1">
    <location>
        <begin position="11"/>
        <end position="35"/>
    </location>
</feature>
<evidence type="ECO:0000313" key="3">
    <source>
        <dbReference type="Proteomes" id="UP001221411"/>
    </source>
</evidence>